<sequence>MTNAAARAREDGDFRNSRGAICFLLCYHGLMREESTKTKIYIGGAIDHESERKFLAFIVSRLEEQKIPSIVLANVEIDGRQIDCIVATANSVSVIEVKTSQLPIRGDINGTWTRLSASGEWKDYTNAYKQAVGAKNRVRDAMQAAKPVGNFHPDGFVVFTSPIPEGSEVTPGNFKAQVTTIDLFPGRFKTVATSPWAITDWEAFARKLKLTSVTMDQAIAGVEVREAFDLLKRYTDAVASEYGRDGARWLPETEEQRDELMNAVAADAGCFIRGPSGCGKSLMAKWLAAKLAADGHPVFFLAAKNFTGSWADSLRREVGLLTDGVSADIYRVVARSDRSVFLIIDGINEFGAAALEALRGARALVRRMGARLIITGQDAKPEEFGGLRSVTIARPSVELKRRIAQSVGGELTPTAQEVLRAVASGIEAGLVGQIGGDLKANATRLLLVDQYVRKRLGEHARSGSFGLRRLASTLHEQVAFSMAETSFDEFMRAQGLSFAECDMLFTAGLLLRRAGRVSFAHEMILNACAAFDLAQAAATDAASFGQRLSTPLLEPISGDIIAAIEDASVCRALLSEVMSSSLLAGAAGGRFGTIASSAALELLKETTDACIAEIRSARLALSKDGDAVRIGWEEGSRHKWTFAEEARLRAVGCRAALGPGIELFLNLCAEMDARLASERLRWADFARQEQYPIRSQSFALTYYGFGKSIGFTEVARSTQRGFEPLSEEYKAYPFNLEQITSGQLHFLLEGRRVFFDGDDSRFAKDLIYLFRERFRWEPYHVQLVMLNSIGYARRAPQELIDRLVEAINALEVKPGNWGINSSVIDALKMLGALDGDAEDSRAQVKAELASVLVDDDAAADNDLALSLCMRMFDHPFDSIYAEEIYDLDEEVRRRLYRRALRASDVKSSTSLSWLVKEVASFADPEDASLLRPLTGLPSRTNPFVQEEWGAFAVATLFVGRHHAELEPIDSTTPEERCLVELRSLIYAVEAKHEADAMDARLAWQRLHQMPAQLVVGCLSEVQTALFERSYQADRVEAYPPLDLAGAYPLDCLTVSRRFIDDGTNAQFYHQVPDNESSMSFAFNTVGVYGDRSDVERLRSRSGAHRFARHALAALKRLDAGSTEELQRAGAYDV</sequence>
<dbReference type="Proteomes" id="UP001139104">
    <property type="component" value="Unassembled WGS sequence"/>
</dbReference>
<dbReference type="Pfam" id="PF13401">
    <property type="entry name" value="AAA_22"/>
    <property type="match status" value="1"/>
</dbReference>
<dbReference type="SUPFAM" id="SSF52540">
    <property type="entry name" value="P-loop containing nucleoside triphosphate hydrolases"/>
    <property type="match status" value="1"/>
</dbReference>
<dbReference type="Pfam" id="PF08378">
    <property type="entry name" value="NERD"/>
    <property type="match status" value="1"/>
</dbReference>
<evidence type="ECO:0000259" key="1">
    <source>
        <dbReference type="Pfam" id="PF08378"/>
    </source>
</evidence>
<dbReference type="EMBL" id="JAIVFP010000002">
    <property type="protein sequence ID" value="MCI4684893.1"/>
    <property type="molecule type" value="Genomic_DNA"/>
</dbReference>
<comment type="caution">
    <text evidence="3">The sequence shown here is derived from an EMBL/GenBank/DDBJ whole genome shotgun (WGS) entry which is preliminary data.</text>
</comment>
<dbReference type="RefSeq" id="WP_243068925.1">
    <property type="nucleotide sequence ID" value="NZ_JAIVFP010000002.1"/>
</dbReference>
<feature type="domain" description="NERD" evidence="1">
    <location>
        <begin position="49"/>
        <end position="159"/>
    </location>
</feature>
<dbReference type="InterPro" id="IPR011528">
    <property type="entry name" value="NERD"/>
</dbReference>
<evidence type="ECO:0000259" key="2">
    <source>
        <dbReference type="Pfam" id="PF13401"/>
    </source>
</evidence>
<dbReference type="InterPro" id="IPR049945">
    <property type="entry name" value="AAA_22"/>
</dbReference>
<dbReference type="InterPro" id="IPR027417">
    <property type="entry name" value="P-loop_NTPase"/>
</dbReference>
<name>A0ABS9ZB71_9HYPH</name>
<protein>
    <submittedName>
        <fullName evidence="3">NERD domain-containing protein</fullName>
    </submittedName>
</protein>
<proteinExistence type="predicted"/>
<keyword evidence="4" id="KW-1185">Reference proteome</keyword>
<dbReference type="Gene3D" id="3.40.50.300">
    <property type="entry name" value="P-loop containing nucleotide triphosphate hydrolases"/>
    <property type="match status" value="1"/>
</dbReference>
<evidence type="ECO:0000313" key="3">
    <source>
        <dbReference type="EMBL" id="MCI4684893.1"/>
    </source>
</evidence>
<reference evidence="3" key="1">
    <citation type="journal article" date="2022" name="ISME J.">
        <title>Identification of active gaseous-alkane degraders at natural gas seeps.</title>
        <authorList>
            <person name="Farhan Ul Haque M."/>
            <person name="Hernandez M."/>
            <person name="Crombie A.T."/>
            <person name="Murrell J.C."/>
        </authorList>
    </citation>
    <scope>NUCLEOTIDE SEQUENCE</scope>
    <source>
        <strain evidence="3">PC2</strain>
    </source>
</reference>
<gene>
    <name evidence="3" type="ORF">K2U94_19320</name>
</gene>
<organism evidence="3 4">
    <name type="scientific">Candidatus Rhodoblastus alkanivorans</name>
    <dbReference type="NCBI Taxonomy" id="2954117"/>
    <lineage>
        <taxon>Bacteria</taxon>
        <taxon>Pseudomonadati</taxon>
        <taxon>Pseudomonadota</taxon>
        <taxon>Alphaproteobacteria</taxon>
        <taxon>Hyphomicrobiales</taxon>
        <taxon>Rhodoblastaceae</taxon>
        <taxon>Rhodoblastus</taxon>
    </lineage>
</organism>
<accession>A0ABS9ZB71</accession>
<evidence type="ECO:0000313" key="4">
    <source>
        <dbReference type="Proteomes" id="UP001139104"/>
    </source>
</evidence>
<feature type="domain" description="ORC1/DEAH AAA+ ATPase" evidence="2">
    <location>
        <begin position="271"/>
        <end position="377"/>
    </location>
</feature>